<evidence type="ECO:0000313" key="3">
    <source>
        <dbReference type="Proteomes" id="UP000309667"/>
    </source>
</evidence>
<evidence type="ECO:0000256" key="1">
    <source>
        <dbReference type="SAM" id="MobiDB-lite"/>
    </source>
</evidence>
<organism evidence="2 3">
    <name type="scientific">Rhizobium rhizophilum</name>
    <dbReference type="NCBI Taxonomy" id="1850373"/>
    <lineage>
        <taxon>Bacteria</taxon>
        <taxon>Pseudomonadati</taxon>
        <taxon>Pseudomonadota</taxon>
        <taxon>Alphaproteobacteria</taxon>
        <taxon>Hyphomicrobiales</taxon>
        <taxon>Rhizobiaceae</taxon>
        <taxon>Rhizobium/Agrobacterium group</taxon>
        <taxon>Rhizobium</taxon>
    </lineage>
</organism>
<reference evidence="2 3" key="1">
    <citation type="submission" date="2019-04" db="EMBL/GenBank/DDBJ databases">
        <title>Genome sequence of strain 7209-2.</title>
        <authorList>
            <person name="Gao J."/>
            <person name="Sun J."/>
        </authorList>
    </citation>
    <scope>NUCLEOTIDE SEQUENCE [LARGE SCALE GENOMIC DNA]</scope>
    <source>
        <strain evidence="2 3">7209-2</strain>
    </source>
</reference>
<proteinExistence type="predicted"/>
<evidence type="ECO:0000313" key="2">
    <source>
        <dbReference type="EMBL" id="THV13738.1"/>
    </source>
</evidence>
<protein>
    <submittedName>
        <fullName evidence="2">Uncharacterized protein</fullName>
    </submittedName>
</protein>
<feature type="region of interest" description="Disordered" evidence="1">
    <location>
        <begin position="38"/>
        <end position="61"/>
    </location>
</feature>
<accession>A0ABY2QT17</accession>
<sequence>MKSHSYMTRALRARDPRFANILGKLGYERRDLVVTETSHPLDHDGDGRKGGSLKREASDNLTALRKKYQTKTGKRPFRQWDAATIEAKLAEAD</sequence>
<feature type="compositionally biased region" description="Basic and acidic residues" evidence="1">
    <location>
        <begin position="38"/>
        <end position="58"/>
    </location>
</feature>
<dbReference type="RefSeq" id="WP_136558446.1">
    <property type="nucleotide sequence ID" value="NZ_STGT01000003.1"/>
</dbReference>
<dbReference type="EMBL" id="STGT01000003">
    <property type="protein sequence ID" value="THV13738.1"/>
    <property type="molecule type" value="Genomic_DNA"/>
</dbReference>
<gene>
    <name evidence="2" type="ORF">E9677_12575</name>
</gene>
<name>A0ABY2QT17_9HYPH</name>
<comment type="caution">
    <text evidence="2">The sequence shown here is derived from an EMBL/GenBank/DDBJ whole genome shotgun (WGS) entry which is preliminary data.</text>
</comment>
<keyword evidence="3" id="KW-1185">Reference proteome</keyword>
<dbReference type="Proteomes" id="UP000309667">
    <property type="component" value="Unassembled WGS sequence"/>
</dbReference>